<evidence type="ECO:0000313" key="3">
    <source>
        <dbReference type="Proteomes" id="UP001054837"/>
    </source>
</evidence>
<name>A0AAV4NND0_9ARAC</name>
<feature type="compositionally biased region" description="Basic and acidic residues" evidence="1">
    <location>
        <begin position="60"/>
        <end position="75"/>
    </location>
</feature>
<dbReference type="Proteomes" id="UP001054837">
    <property type="component" value="Unassembled WGS sequence"/>
</dbReference>
<evidence type="ECO:0000313" key="2">
    <source>
        <dbReference type="EMBL" id="GIX85785.1"/>
    </source>
</evidence>
<protein>
    <submittedName>
        <fullName evidence="2">Uncharacterized protein</fullName>
    </submittedName>
</protein>
<gene>
    <name evidence="2" type="ORF">CDAR_242031</name>
</gene>
<dbReference type="AlphaFoldDB" id="A0AAV4NND0"/>
<feature type="region of interest" description="Disordered" evidence="1">
    <location>
        <begin position="33"/>
        <end position="83"/>
    </location>
</feature>
<reference evidence="2 3" key="1">
    <citation type="submission" date="2021-06" db="EMBL/GenBank/DDBJ databases">
        <title>Caerostris darwini draft genome.</title>
        <authorList>
            <person name="Kono N."/>
            <person name="Arakawa K."/>
        </authorList>
    </citation>
    <scope>NUCLEOTIDE SEQUENCE [LARGE SCALE GENOMIC DNA]</scope>
</reference>
<organism evidence="2 3">
    <name type="scientific">Caerostris darwini</name>
    <dbReference type="NCBI Taxonomy" id="1538125"/>
    <lineage>
        <taxon>Eukaryota</taxon>
        <taxon>Metazoa</taxon>
        <taxon>Ecdysozoa</taxon>
        <taxon>Arthropoda</taxon>
        <taxon>Chelicerata</taxon>
        <taxon>Arachnida</taxon>
        <taxon>Araneae</taxon>
        <taxon>Araneomorphae</taxon>
        <taxon>Entelegynae</taxon>
        <taxon>Araneoidea</taxon>
        <taxon>Araneidae</taxon>
        <taxon>Caerostris</taxon>
    </lineage>
</organism>
<dbReference type="EMBL" id="BPLQ01001822">
    <property type="protein sequence ID" value="GIX85785.1"/>
    <property type="molecule type" value="Genomic_DNA"/>
</dbReference>
<proteinExistence type="predicted"/>
<evidence type="ECO:0000256" key="1">
    <source>
        <dbReference type="SAM" id="MobiDB-lite"/>
    </source>
</evidence>
<sequence>MLPCPYKYPWHCSILRVGDLLIWVKVDVSIPLGTSRRRGNRNHNGSPFGGLGRNSVSEGISERSRSADPPNDPRPRPIGTQQPFLLSLHRHHSSFSLSSGKPKDFTWSSLKRKYFKR</sequence>
<comment type="caution">
    <text evidence="2">The sequence shown here is derived from an EMBL/GenBank/DDBJ whole genome shotgun (WGS) entry which is preliminary data.</text>
</comment>
<keyword evidence="3" id="KW-1185">Reference proteome</keyword>
<accession>A0AAV4NND0</accession>